<accession>A0A1G7UB96</accession>
<proteinExistence type="predicted"/>
<evidence type="ECO:0000256" key="1">
    <source>
        <dbReference type="SAM" id="SignalP"/>
    </source>
</evidence>
<dbReference type="EMBL" id="FNCQ01000004">
    <property type="protein sequence ID" value="SDG44724.1"/>
    <property type="molecule type" value="Genomic_DNA"/>
</dbReference>
<dbReference type="Proteomes" id="UP000198779">
    <property type="component" value="Unassembled WGS sequence"/>
</dbReference>
<dbReference type="PROSITE" id="PS51257">
    <property type="entry name" value="PROKAR_LIPOPROTEIN"/>
    <property type="match status" value="1"/>
</dbReference>
<feature type="domain" description="DUF4369" evidence="2">
    <location>
        <begin position="24"/>
        <end position="114"/>
    </location>
</feature>
<reference evidence="4" key="1">
    <citation type="submission" date="2016-10" db="EMBL/GenBank/DDBJ databases">
        <authorList>
            <person name="Varghese N."/>
            <person name="Submissions S."/>
        </authorList>
    </citation>
    <scope>NUCLEOTIDE SEQUENCE [LARGE SCALE GENOMIC DNA]</scope>
    <source>
        <strain evidence="4">BP1-148</strain>
    </source>
</reference>
<keyword evidence="1" id="KW-0732">Signal</keyword>
<dbReference type="InterPro" id="IPR025380">
    <property type="entry name" value="DUF4369"/>
</dbReference>
<evidence type="ECO:0000313" key="3">
    <source>
        <dbReference type="EMBL" id="SDG44724.1"/>
    </source>
</evidence>
<evidence type="ECO:0000259" key="2">
    <source>
        <dbReference type="Pfam" id="PF14289"/>
    </source>
</evidence>
<sequence length="254" mass="28368">MVKMKNLTYLFLLMALMVSCSESYVIQGTSSVSRLDGSKLYLKVVKDKKLSNLDSCEVVHGKFHFSGVLDTVQVASLFMDDQSLMPLVVEKGDISITIDNGQQKVSGSPLNDLLYDFLDQHTQLQNQMVELDHRYSQMLLDGVDEDEIERILNAEAAVIAQKEDSLVSGFVEENFDNVLAPFVFVQMATSVPQVEHIMSKAPDAFKNHPLVAEFYKSVTESEMIEKPEPREATLPSEIDDATIQDILNGNENAN</sequence>
<dbReference type="Pfam" id="PF14289">
    <property type="entry name" value="DUF4369"/>
    <property type="match status" value="1"/>
</dbReference>
<gene>
    <name evidence="3" type="ORF">SAMN04487901_10458</name>
</gene>
<name>A0A1G7UB96_9BACT</name>
<evidence type="ECO:0000313" key="4">
    <source>
        <dbReference type="Proteomes" id="UP000198779"/>
    </source>
</evidence>
<feature type="signal peptide" evidence="1">
    <location>
        <begin position="1"/>
        <end position="25"/>
    </location>
</feature>
<feature type="chain" id="PRO_5011466539" description="DUF4369 domain-containing protein" evidence="1">
    <location>
        <begin position="26"/>
        <end position="254"/>
    </location>
</feature>
<organism evidence="3 4">
    <name type="scientific">Prevotella communis</name>
    <dbReference type="NCBI Taxonomy" id="2913614"/>
    <lineage>
        <taxon>Bacteria</taxon>
        <taxon>Pseudomonadati</taxon>
        <taxon>Bacteroidota</taxon>
        <taxon>Bacteroidia</taxon>
        <taxon>Bacteroidales</taxon>
        <taxon>Prevotellaceae</taxon>
        <taxon>Prevotella</taxon>
    </lineage>
</organism>
<keyword evidence="4" id="KW-1185">Reference proteome</keyword>
<dbReference type="AlphaFoldDB" id="A0A1G7UB96"/>
<dbReference type="STRING" id="645274.SAMN04487901_10458"/>
<protein>
    <recommendedName>
        <fullName evidence="2">DUF4369 domain-containing protein</fullName>
    </recommendedName>
</protein>